<dbReference type="Proteomes" id="UP001165740">
    <property type="component" value="Chromosome 17"/>
</dbReference>
<dbReference type="OMA" id="RIVIMAM"/>
<dbReference type="RefSeq" id="XP_055872325.1">
    <property type="nucleotide sequence ID" value="XM_056016350.1"/>
</dbReference>
<dbReference type="InterPro" id="IPR011989">
    <property type="entry name" value="ARM-like"/>
</dbReference>
<dbReference type="GeneID" id="106061569"/>
<organism evidence="2 4">
    <name type="scientific">Biomphalaria glabrata</name>
    <name type="common">Bloodfluke planorb</name>
    <name type="synonym">Freshwater snail</name>
    <dbReference type="NCBI Taxonomy" id="6526"/>
    <lineage>
        <taxon>Eukaryota</taxon>
        <taxon>Metazoa</taxon>
        <taxon>Spiralia</taxon>
        <taxon>Lophotrochozoa</taxon>
        <taxon>Mollusca</taxon>
        <taxon>Gastropoda</taxon>
        <taxon>Heterobranchia</taxon>
        <taxon>Euthyneura</taxon>
        <taxon>Panpulmonata</taxon>
        <taxon>Hygrophila</taxon>
        <taxon>Lymnaeoidea</taxon>
        <taxon>Planorbidae</taxon>
        <taxon>Biomphalaria</taxon>
    </lineage>
</organism>
<keyword evidence="2" id="KW-1185">Reference proteome</keyword>
<accession>A0A9W2ZBB1</accession>
<dbReference type="InterPro" id="IPR000225">
    <property type="entry name" value="Armadillo"/>
</dbReference>
<keyword evidence="1" id="KW-0677">Repeat</keyword>
<protein>
    <submittedName>
        <fullName evidence="3 4">Uncharacterized protein LOC106061569</fullName>
    </submittedName>
</protein>
<dbReference type="OrthoDB" id="7537227at2759"/>
<dbReference type="InterPro" id="IPR016024">
    <property type="entry name" value="ARM-type_fold"/>
</dbReference>
<reference evidence="3 4" key="1">
    <citation type="submission" date="2025-04" db="UniProtKB">
        <authorList>
            <consortium name="RefSeq"/>
        </authorList>
    </citation>
    <scope>IDENTIFICATION</scope>
</reference>
<evidence type="ECO:0000313" key="3">
    <source>
        <dbReference type="RefSeq" id="XP_055872324.1"/>
    </source>
</evidence>
<dbReference type="Gene3D" id="1.25.10.10">
    <property type="entry name" value="Leucine-rich Repeat Variant"/>
    <property type="match status" value="3"/>
</dbReference>
<dbReference type="AlphaFoldDB" id="A0A9W2ZBB1"/>
<evidence type="ECO:0000313" key="4">
    <source>
        <dbReference type="RefSeq" id="XP_055872325.1"/>
    </source>
</evidence>
<evidence type="ECO:0000313" key="2">
    <source>
        <dbReference type="Proteomes" id="UP001165740"/>
    </source>
</evidence>
<name>A0A9W2ZBB1_BIOGL</name>
<sequence length="900" mass="99829">MGNCCQRCLTDRSLEETRSKGVSTESYEYSNRFDVLESEKVESPTWFQQFTPNAAEIRPQSQVYHHKVSLSVPVCTVGRDRPSTFTTLELIRRELNKVFPDIAVKEKDQNGDVALVNQWQERTEDAIDESGQITPSIETCIECMKKNPDDFRKQLIYSEHIGTLADQEFLSFLLCKSDAIACLLTALKAFPDKLELNLTVFSCLLKLASVSAANCSHIVEHGGVSVIKNTLRRFTDSTELLRLVLRTTKFISAAEELVATLSGCDLHCEIFQALNRHKADRDVVTETCYILGNLLFAEKTGQQLLRFGGLPTIISLVEKYSDDVIIMENVCRVLGCFANNDQTHLAVCQAGATQVIVKVLTSAISSVPVFESSLWALACLTVSESTCQDVVALGGVDTVLNILTEHPQCELVQLYGTRTLYNISTFDSTVKFVSTESVAFHLAYILSNYTDNLMLLELVMVTSSHIVLENESIHRPLMEKHYVSEIVKLMTSFPENKTIQDQGCKIIGNLAVRGDLRKLVENEGASKAIVAAMLALEEIREIQEVGCLALVNLTCDCRVNKIRAIQCGAVTTILQTISGFKKEMTLAVCALKALSTLVTEDEACHQILENGGLHLLKSLVDGFPRNSDILSDTALVLSRLAVLPAVQSIHLNIIDTLLSSIWSLGQKDDHVVHTLCHSFENLSKTDSGRKLLATNQRLDIVLHMMSQHTQSTLIQSTGCRIIAMISLYVSNKESILTETAVKSVLSSMELFPLDFDVILVGCVTLTCIIQQMEKMKEKCLAFGGVSRIEQAVRSHTNDPRLALVAVLALGQLMPIDSQKYPKESYLACSIILSCLNRFINNKDVWIAGCQALSETVLSDSCLADVKKIITKMPRQLNCDPEIRVVIDKIFRTQNTTIIRL</sequence>
<gene>
    <name evidence="3 4" type="primary">LOC106061569</name>
</gene>
<dbReference type="SUPFAM" id="SSF48371">
    <property type="entry name" value="ARM repeat"/>
    <property type="match status" value="2"/>
</dbReference>
<dbReference type="RefSeq" id="XP_055872324.1">
    <property type="nucleotide sequence ID" value="XM_056016349.1"/>
</dbReference>
<proteinExistence type="predicted"/>
<dbReference type="PANTHER" id="PTHR22895:SF0">
    <property type="entry name" value="ARMADILLO REPEAT-CONTAINING PROTEIN 6"/>
    <property type="match status" value="1"/>
</dbReference>
<dbReference type="PANTHER" id="PTHR22895">
    <property type="entry name" value="ARMADILLO REPEAT-CONTAINING PROTEIN 6"/>
    <property type="match status" value="1"/>
</dbReference>
<evidence type="ECO:0000256" key="1">
    <source>
        <dbReference type="ARBA" id="ARBA00022737"/>
    </source>
</evidence>
<dbReference type="SMART" id="SM00185">
    <property type="entry name" value="ARM"/>
    <property type="match status" value="6"/>
</dbReference>